<comment type="caution">
    <text evidence="5">The sequence shown here is derived from an EMBL/GenBank/DDBJ whole genome shotgun (WGS) entry which is preliminary data.</text>
</comment>
<dbReference type="GO" id="GO:0016787">
    <property type="term" value="F:hydrolase activity"/>
    <property type="evidence" value="ECO:0007669"/>
    <property type="project" value="UniProtKB-KW"/>
</dbReference>
<evidence type="ECO:0000259" key="4">
    <source>
        <dbReference type="PROSITE" id="PS51206"/>
    </source>
</evidence>
<evidence type="ECO:0000313" key="5">
    <source>
        <dbReference type="EMBL" id="ERT47682.1"/>
    </source>
</evidence>
<dbReference type="Pfam" id="PF19263">
    <property type="entry name" value="DUF5906"/>
    <property type="match status" value="1"/>
</dbReference>
<dbReference type="PANTHER" id="PTHR35372:SF2">
    <property type="entry name" value="SF3 HELICASE DOMAIN-CONTAINING PROTEIN"/>
    <property type="match status" value="1"/>
</dbReference>
<dbReference type="InterPro" id="IPR006500">
    <property type="entry name" value="Helicase_put_C_phage/plasmid"/>
</dbReference>
<dbReference type="PANTHER" id="PTHR35372">
    <property type="entry name" value="ATP BINDING PROTEIN-RELATED"/>
    <property type="match status" value="1"/>
</dbReference>
<dbReference type="EMBL" id="AXNV01000010">
    <property type="protein sequence ID" value="ERT47682.1"/>
    <property type="molecule type" value="Genomic_DNA"/>
</dbReference>
<dbReference type="AlphaFoldDB" id="U7TUV2"/>
<dbReference type="NCBIfam" id="TIGR01613">
    <property type="entry name" value="primase_Cterm"/>
    <property type="match status" value="1"/>
</dbReference>
<evidence type="ECO:0000256" key="3">
    <source>
        <dbReference type="ARBA" id="ARBA00022840"/>
    </source>
</evidence>
<evidence type="ECO:0000256" key="2">
    <source>
        <dbReference type="ARBA" id="ARBA00022801"/>
    </source>
</evidence>
<dbReference type="PATRIC" id="fig|1316587.3.peg.1236"/>
<dbReference type="PROSITE" id="PS51206">
    <property type="entry name" value="SF3_HELICASE_1"/>
    <property type="match status" value="1"/>
</dbReference>
<dbReference type="GO" id="GO:0005524">
    <property type="term" value="F:ATP binding"/>
    <property type="evidence" value="ECO:0007669"/>
    <property type="project" value="UniProtKB-KW"/>
</dbReference>
<proteinExistence type="predicted"/>
<keyword evidence="1" id="KW-0547">Nucleotide-binding</keyword>
<sequence>MGTIRAKYIELEPGTSKPKVSFDEFVYDISKISDAAFLVPEDVVVVDFDHVDEVWKELLNQYPTRAIKTTRGAHLYYKIPPNLKLHNNINIMTYCGLNVDYKTGYGKKKASAKVKVNGVLRTVLNDIPIDNLAILPMALYPMAGVKYNLYHLDDGDGRNQAIYKHIKILQDYGVPEKNIIELADFINNKVFKTPLTDTELKPTVISAFKKSDDEEIDLYYEDKNGNKKLDIFAVAEYVKKLFQLKIYNGRFYFLKEDKNGKKNYVGNESTNNILREVLEQMKLKLKKSQDNELLHQLTKLADIEPNSNNYPIKLNNGFILDGVDILHMDTVFTPFNLDIAYNPDVVCDDVDNYIKWFCNNDESLIMLFEEILGHILMTSSFPHHVFFFVANSGKNGKSTTLNMISNFVGDLHSSVALEEFDKSENLFAINGKLVNCGDDIDASLIEKSRAVKTLAAGNEILCRALYENPIKMKSVATLLFTCNEMPNFKDKSGGIARRVICFPCNAIVEKIDMKIDQKLSTPEAKSRLLNIAINGMKRIINNGGELTKSELVKQLTDKYLTESDNVKLFLEEYGEDFILHDIKNDTFAKIYVCYTNFCDESGYGALSKKRFSHKLEALGFETYKTNGKLKIRRKVNG</sequence>
<accession>U7TUV2</accession>
<dbReference type="Gene3D" id="3.40.50.300">
    <property type="entry name" value="P-loop containing nucleotide triphosphate hydrolases"/>
    <property type="match status" value="1"/>
</dbReference>
<name>U7TUV2_FUSNU</name>
<protein>
    <recommendedName>
        <fullName evidence="4">SF3 helicase domain-containing protein</fullName>
    </recommendedName>
</protein>
<organism evidence="5">
    <name type="scientific">Fusobacterium nucleatum CTI-6</name>
    <dbReference type="NCBI Taxonomy" id="1316587"/>
    <lineage>
        <taxon>Bacteria</taxon>
        <taxon>Fusobacteriati</taxon>
        <taxon>Fusobacteriota</taxon>
        <taxon>Fusobacteriia</taxon>
        <taxon>Fusobacteriales</taxon>
        <taxon>Fusobacteriaceae</taxon>
        <taxon>Fusobacterium</taxon>
    </lineage>
</organism>
<reference evidence="5" key="1">
    <citation type="submission" date="2013-10" db="EMBL/GenBank/DDBJ databases">
        <title>The Genome Sequence of Fusobacterium nucleatum CTI-6.</title>
        <authorList>
            <consortium name="The Broad Institute Genomics Platform"/>
            <person name="Earl A."/>
            <person name="Ward D."/>
            <person name="Feldgarden M."/>
            <person name="Gevers D."/>
            <person name="Kostic A."/>
            <person name="Garrett W."/>
            <person name="Young S.K."/>
            <person name="Zeng Q."/>
            <person name="Gargeya S."/>
            <person name="Fitzgerald M."/>
            <person name="Abouelleil A."/>
            <person name="Alvarado L."/>
            <person name="Berlin A.M."/>
            <person name="Chapman S.B."/>
            <person name="Gainer-Dewar J."/>
            <person name="Goldberg J."/>
            <person name="Gnerre S."/>
            <person name="Griggs A."/>
            <person name="Gujja S."/>
            <person name="Hansen M."/>
            <person name="Howarth C."/>
            <person name="Imamovic A."/>
            <person name="Ireland A."/>
            <person name="Larimer J."/>
            <person name="McCowan C."/>
            <person name="Murphy C."/>
            <person name="Pearson M."/>
            <person name="Poon T.W."/>
            <person name="Priest M."/>
            <person name="Roberts A."/>
            <person name="Saif S."/>
            <person name="Shea T."/>
            <person name="Sykes S."/>
            <person name="Wortman J."/>
            <person name="Nusbaum C."/>
            <person name="Birren B."/>
        </authorList>
    </citation>
    <scope>NUCLEOTIDE SEQUENCE [LARGE SCALE GENOMIC DNA]</scope>
    <source>
        <strain evidence="5">CTI-6</strain>
    </source>
</reference>
<dbReference type="InterPro" id="IPR027417">
    <property type="entry name" value="P-loop_NTPase"/>
</dbReference>
<gene>
    <name evidence="5" type="ORF">HMPREF1767_01243</name>
</gene>
<evidence type="ECO:0000256" key="1">
    <source>
        <dbReference type="ARBA" id="ARBA00022741"/>
    </source>
</evidence>
<dbReference type="InterPro" id="IPR051620">
    <property type="entry name" value="ORF904-like_C"/>
</dbReference>
<keyword evidence="3" id="KW-0067">ATP-binding</keyword>
<keyword evidence="2" id="KW-0378">Hydrolase</keyword>
<feature type="domain" description="SF3 helicase" evidence="4">
    <location>
        <begin position="363"/>
        <end position="517"/>
    </location>
</feature>
<dbReference type="InterPro" id="IPR014015">
    <property type="entry name" value="Helicase_SF3_DNA-vir"/>
</dbReference>
<dbReference type="SUPFAM" id="SSF52540">
    <property type="entry name" value="P-loop containing nucleoside triphosphate hydrolases"/>
    <property type="match status" value="1"/>
</dbReference>
<dbReference type="InterPro" id="IPR045455">
    <property type="entry name" value="NrS-1_pol-like_helicase"/>
</dbReference>